<proteinExistence type="predicted"/>
<dbReference type="Proteomes" id="UP001178507">
    <property type="component" value="Unassembled WGS sequence"/>
</dbReference>
<dbReference type="AlphaFoldDB" id="A0AA36I5W1"/>
<evidence type="ECO:0000259" key="3">
    <source>
        <dbReference type="SMART" id="SM00223"/>
    </source>
</evidence>
<evidence type="ECO:0000313" key="5">
    <source>
        <dbReference type="Proteomes" id="UP001178507"/>
    </source>
</evidence>
<dbReference type="SMART" id="SM00223">
    <property type="entry name" value="APPLE"/>
    <property type="match status" value="1"/>
</dbReference>
<feature type="domain" description="Apple" evidence="3">
    <location>
        <begin position="35"/>
        <end position="100"/>
    </location>
</feature>
<dbReference type="EMBL" id="CAUJNA010000750">
    <property type="protein sequence ID" value="CAJ1380831.1"/>
    <property type="molecule type" value="Genomic_DNA"/>
</dbReference>
<evidence type="ECO:0000256" key="1">
    <source>
        <dbReference type="ARBA" id="ARBA00022737"/>
    </source>
</evidence>
<keyword evidence="2" id="KW-1015">Disulfide bond</keyword>
<keyword evidence="1" id="KW-0677">Repeat</keyword>
<organism evidence="4 5">
    <name type="scientific">Effrenium voratum</name>
    <dbReference type="NCBI Taxonomy" id="2562239"/>
    <lineage>
        <taxon>Eukaryota</taxon>
        <taxon>Sar</taxon>
        <taxon>Alveolata</taxon>
        <taxon>Dinophyceae</taxon>
        <taxon>Suessiales</taxon>
        <taxon>Symbiodiniaceae</taxon>
        <taxon>Effrenium</taxon>
    </lineage>
</organism>
<reference evidence="4" key="1">
    <citation type="submission" date="2023-08" db="EMBL/GenBank/DDBJ databases">
        <authorList>
            <person name="Chen Y."/>
            <person name="Shah S."/>
            <person name="Dougan E. K."/>
            <person name="Thang M."/>
            <person name="Chan C."/>
        </authorList>
    </citation>
    <scope>NUCLEOTIDE SEQUENCE</scope>
</reference>
<comment type="caution">
    <text evidence="4">The sequence shown here is derived from an EMBL/GenBank/DDBJ whole genome shotgun (WGS) entry which is preliminary data.</text>
</comment>
<dbReference type="GO" id="GO:0006508">
    <property type="term" value="P:proteolysis"/>
    <property type="evidence" value="ECO:0007669"/>
    <property type="project" value="InterPro"/>
</dbReference>
<sequence length="240" mass="26024">MEGAFPECAVQGVVLRHEGEHGLFADLSLYGHAGCFLENCKATDKFEAEGAGVCARACAAVEGCTHWSFGQQYGSKKCFLRTSDAGRRVLAHWVSGTKTCGPAPLPPGFVAHGVATCAAMKSCDAGKSVECPDVAAAINTWIFAIDHLKRAFKGRVDADTWGHIERIGKESANFRAQLTAEYRPSDKDFPRVVYNNRLIFNHLEEVLAAQPRAAVSQEDASLPNPLRFGRLCGKTSCYEL</sequence>
<gene>
    <name evidence="4" type="ORF">EVOR1521_LOCUS8675</name>
</gene>
<dbReference type="Gene3D" id="3.50.4.10">
    <property type="entry name" value="Hepatocyte Growth Factor"/>
    <property type="match status" value="1"/>
</dbReference>
<dbReference type="GO" id="GO:0005576">
    <property type="term" value="C:extracellular region"/>
    <property type="evidence" value="ECO:0007669"/>
    <property type="project" value="InterPro"/>
</dbReference>
<protein>
    <recommendedName>
        <fullName evidence="3">Apple domain-containing protein</fullName>
    </recommendedName>
</protein>
<accession>A0AA36I5W1</accession>
<evidence type="ECO:0000256" key="2">
    <source>
        <dbReference type="ARBA" id="ARBA00023157"/>
    </source>
</evidence>
<dbReference type="InterPro" id="IPR000177">
    <property type="entry name" value="Apple"/>
</dbReference>
<evidence type="ECO:0000313" key="4">
    <source>
        <dbReference type="EMBL" id="CAJ1380831.1"/>
    </source>
</evidence>
<keyword evidence="5" id="KW-1185">Reference proteome</keyword>
<name>A0AA36I5W1_9DINO</name>